<feature type="compositionally biased region" description="Basic and acidic residues" evidence="1">
    <location>
        <begin position="172"/>
        <end position="190"/>
    </location>
</feature>
<name>A0A7J0DY84_9ERIC</name>
<sequence length="202" mass="21882">MGGDSNIASHLLNRADTNSKEVDMAPKLIPLGKKKTRAVPYTPSVHDPTGGLAKCADFPNPKFVVIKLGRQVTKADTSKGHDTCLVLGNAILLLQDVVDLSMVESKEFKDLMVMQGIQSLQRVGANSEHMKKYSSNLKKANQRANTLVGFNEEEYMNQLAEEENVSIVIVDGTDKREDKGNELGEGDGERAGGGNQDIPSEA</sequence>
<organism evidence="2 3">
    <name type="scientific">Actinidia rufa</name>
    <dbReference type="NCBI Taxonomy" id="165716"/>
    <lineage>
        <taxon>Eukaryota</taxon>
        <taxon>Viridiplantae</taxon>
        <taxon>Streptophyta</taxon>
        <taxon>Embryophyta</taxon>
        <taxon>Tracheophyta</taxon>
        <taxon>Spermatophyta</taxon>
        <taxon>Magnoliopsida</taxon>
        <taxon>eudicotyledons</taxon>
        <taxon>Gunneridae</taxon>
        <taxon>Pentapetalae</taxon>
        <taxon>asterids</taxon>
        <taxon>Ericales</taxon>
        <taxon>Actinidiaceae</taxon>
        <taxon>Actinidia</taxon>
    </lineage>
</organism>
<protein>
    <submittedName>
        <fullName evidence="2">Uncharacterized protein</fullName>
    </submittedName>
</protein>
<evidence type="ECO:0000313" key="3">
    <source>
        <dbReference type="Proteomes" id="UP000585474"/>
    </source>
</evidence>
<dbReference type="Proteomes" id="UP000585474">
    <property type="component" value="Unassembled WGS sequence"/>
</dbReference>
<keyword evidence="3" id="KW-1185">Reference proteome</keyword>
<proteinExistence type="predicted"/>
<accession>A0A7J0DY84</accession>
<feature type="region of interest" description="Disordered" evidence="1">
    <location>
        <begin position="170"/>
        <end position="202"/>
    </location>
</feature>
<gene>
    <name evidence="2" type="ORF">Acr_00g0086220</name>
</gene>
<comment type="caution">
    <text evidence="2">The sequence shown here is derived from an EMBL/GenBank/DDBJ whole genome shotgun (WGS) entry which is preliminary data.</text>
</comment>
<reference evidence="3" key="1">
    <citation type="submission" date="2019-07" db="EMBL/GenBank/DDBJ databases">
        <title>De Novo Assembly of kiwifruit Actinidia rufa.</title>
        <authorList>
            <person name="Sugita-Konishi S."/>
            <person name="Sato K."/>
            <person name="Mori E."/>
            <person name="Abe Y."/>
            <person name="Kisaki G."/>
            <person name="Hamano K."/>
            <person name="Suezawa K."/>
            <person name="Otani M."/>
            <person name="Fukuda T."/>
            <person name="Manabe T."/>
            <person name="Gomi K."/>
            <person name="Tabuchi M."/>
            <person name="Akimitsu K."/>
            <person name="Kataoka I."/>
        </authorList>
    </citation>
    <scope>NUCLEOTIDE SEQUENCE [LARGE SCALE GENOMIC DNA]</scope>
    <source>
        <strain evidence="3">cv. Fuchu</strain>
    </source>
</reference>
<evidence type="ECO:0000313" key="2">
    <source>
        <dbReference type="EMBL" id="GFS43653.1"/>
    </source>
</evidence>
<dbReference type="EMBL" id="BJWL01000425">
    <property type="protein sequence ID" value="GFS43653.1"/>
    <property type="molecule type" value="Genomic_DNA"/>
</dbReference>
<dbReference type="AlphaFoldDB" id="A0A7J0DY84"/>
<evidence type="ECO:0000256" key="1">
    <source>
        <dbReference type="SAM" id="MobiDB-lite"/>
    </source>
</evidence>